<dbReference type="EMBL" id="BIFQ01000001">
    <property type="protein sequence ID" value="GCE02691.1"/>
    <property type="molecule type" value="Genomic_DNA"/>
</dbReference>
<evidence type="ECO:0000313" key="2">
    <source>
        <dbReference type="Proteomes" id="UP000287224"/>
    </source>
</evidence>
<sequence length="68" mass="7623">MIGLVEMPGRMPVLRGIAASDMAADKAETQVNPAIARLEAILASTARWRHILHLIQMRTTFSHFFSFK</sequence>
<comment type="caution">
    <text evidence="1">The sequence shown here is derived from an EMBL/GenBank/DDBJ whole genome shotgun (WGS) entry which is preliminary data.</text>
</comment>
<evidence type="ECO:0000313" key="1">
    <source>
        <dbReference type="EMBL" id="GCE02691.1"/>
    </source>
</evidence>
<dbReference type="AlphaFoldDB" id="A0A401Z761"/>
<name>A0A401Z761_9CHLR</name>
<protein>
    <submittedName>
        <fullName evidence="1">Uncharacterized protein</fullName>
    </submittedName>
</protein>
<gene>
    <name evidence="1" type="ORF">KDAU_00200</name>
</gene>
<proteinExistence type="predicted"/>
<reference evidence="2" key="1">
    <citation type="submission" date="2018-12" db="EMBL/GenBank/DDBJ databases">
        <title>Tengunoibacter tsumagoiensis gen. nov., sp. nov., Dictyobacter kobayashii sp. nov., D. alpinus sp. nov., and D. joshuensis sp. nov. and description of Dictyobacteraceae fam. nov. within the order Ktedonobacterales isolated from Tengu-no-mugimeshi.</title>
        <authorList>
            <person name="Wang C.M."/>
            <person name="Zheng Y."/>
            <person name="Sakai Y."/>
            <person name="Toyoda A."/>
            <person name="Minakuchi Y."/>
            <person name="Abe K."/>
            <person name="Yokota A."/>
            <person name="Yabe S."/>
        </authorList>
    </citation>
    <scope>NUCLEOTIDE SEQUENCE [LARGE SCALE GENOMIC DNA]</scope>
    <source>
        <strain evidence="2">S-27</strain>
    </source>
</reference>
<dbReference type="Proteomes" id="UP000287224">
    <property type="component" value="Unassembled WGS sequence"/>
</dbReference>
<organism evidence="1 2">
    <name type="scientific">Dictyobacter aurantiacus</name>
    <dbReference type="NCBI Taxonomy" id="1936993"/>
    <lineage>
        <taxon>Bacteria</taxon>
        <taxon>Bacillati</taxon>
        <taxon>Chloroflexota</taxon>
        <taxon>Ktedonobacteria</taxon>
        <taxon>Ktedonobacterales</taxon>
        <taxon>Dictyobacteraceae</taxon>
        <taxon>Dictyobacter</taxon>
    </lineage>
</organism>
<accession>A0A401Z761</accession>
<keyword evidence="2" id="KW-1185">Reference proteome</keyword>